<gene>
    <name evidence="2" type="ORF">D9758_004947</name>
</gene>
<feature type="compositionally biased region" description="Basic and acidic residues" evidence="1">
    <location>
        <begin position="199"/>
        <end position="209"/>
    </location>
</feature>
<protein>
    <submittedName>
        <fullName evidence="2">Uncharacterized protein</fullName>
    </submittedName>
</protein>
<dbReference type="Proteomes" id="UP000559256">
    <property type="component" value="Unassembled WGS sequence"/>
</dbReference>
<dbReference type="EMBL" id="JAACJM010000006">
    <property type="protein sequence ID" value="KAF5372126.1"/>
    <property type="molecule type" value="Genomic_DNA"/>
</dbReference>
<feature type="compositionally biased region" description="Low complexity" evidence="1">
    <location>
        <begin position="363"/>
        <end position="375"/>
    </location>
</feature>
<feature type="compositionally biased region" description="Polar residues" evidence="1">
    <location>
        <begin position="414"/>
        <end position="427"/>
    </location>
</feature>
<feature type="region of interest" description="Disordered" evidence="1">
    <location>
        <begin position="149"/>
        <end position="429"/>
    </location>
</feature>
<evidence type="ECO:0000313" key="3">
    <source>
        <dbReference type="Proteomes" id="UP000559256"/>
    </source>
</evidence>
<organism evidence="2 3">
    <name type="scientific">Tetrapyrgos nigripes</name>
    <dbReference type="NCBI Taxonomy" id="182062"/>
    <lineage>
        <taxon>Eukaryota</taxon>
        <taxon>Fungi</taxon>
        <taxon>Dikarya</taxon>
        <taxon>Basidiomycota</taxon>
        <taxon>Agaricomycotina</taxon>
        <taxon>Agaricomycetes</taxon>
        <taxon>Agaricomycetidae</taxon>
        <taxon>Agaricales</taxon>
        <taxon>Marasmiineae</taxon>
        <taxon>Marasmiaceae</taxon>
        <taxon>Tetrapyrgos</taxon>
    </lineage>
</organism>
<evidence type="ECO:0000256" key="1">
    <source>
        <dbReference type="SAM" id="MobiDB-lite"/>
    </source>
</evidence>
<name>A0A8H5LWP4_9AGAR</name>
<comment type="caution">
    <text evidence="2">The sequence shown here is derived from an EMBL/GenBank/DDBJ whole genome shotgun (WGS) entry which is preliminary data.</text>
</comment>
<dbReference type="AlphaFoldDB" id="A0A8H5LWP4"/>
<feature type="compositionally biased region" description="Polar residues" evidence="1">
    <location>
        <begin position="287"/>
        <end position="306"/>
    </location>
</feature>
<proteinExistence type="predicted"/>
<accession>A0A8H5LWP4</accession>
<feature type="compositionally biased region" description="Low complexity" evidence="1">
    <location>
        <begin position="216"/>
        <end position="244"/>
    </location>
</feature>
<sequence length="453" mass="49507">MSDPAQLRPHYIAFGVQCQMIPKTKLIAKSEFEGIYWEHRDLFVVQGEQLKYMGLYSCRSMTHIAPSGIPLFSPWNVASTTSELAKATRVEQDSKKIPPVDVLKSMYTRGELKVECIALQAMGFNQKLYEILRKSYRYNLGMERIEVQAAARSTKRVRSPSPRPAMGRGQGNGAGSQRIGSDVRGGDADVGSGSRKKKSTTDKVLEKGKGKAARVSQASASDTTSDSDTDSSSSPLNFSSGNTSLHKAKRAKLDDPCRDGAPGPSGSHKPTVSDSDSDSESSDSDTRISTIKQSRMRTPNQPQCEANPTKILSEKPRQFSDIPSWTTLPDSEHAAFGNTPSSSKQVLKPVKIIVIDDSDDDGSIQQSSPSAIPPRRSTRLTPKREESTDQPLALRSSLTAPIHSDPAAKEETPEISSSQSLPNTAPSYNRLASIYRDTPFYERPGWVPKKQDS</sequence>
<dbReference type="OrthoDB" id="3060478at2759"/>
<evidence type="ECO:0000313" key="2">
    <source>
        <dbReference type="EMBL" id="KAF5372126.1"/>
    </source>
</evidence>
<keyword evidence="3" id="KW-1185">Reference proteome</keyword>
<reference evidence="2 3" key="1">
    <citation type="journal article" date="2020" name="ISME J.">
        <title>Uncovering the hidden diversity of litter-decomposition mechanisms in mushroom-forming fungi.</title>
        <authorList>
            <person name="Floudas D."/>
            <person name="Bentzer J."/>
            <person name="Ahren D."/>
            <person name="Johansson T."/>
            <person name="Persson P."/>
            <person name="Tunlid A."/>
        </authorList>
    </citation>
    <scope>NUCLEOTIDE SEQUENCE [LARGE SCALE GENOMIC DNA]</scope>
    <source>
        <strain evidence="2 3">CBS 291.85</strain>
    </source>
</reference>